<evidence type="ECO:0000256" key="6">
    <source>
        <dbReference type="ARBA" id="ARBA00022737"/>
    </source>
</evidence>
<feature type="transmembrane region" description="Helical" evidence="12">
    <location>
        <begin position="36"/>
        <end position="54"/>
    </location>
</feature>
<gene>
    <name evidence="15" type="ORF">JF72_01210</name>
</gene>
<feature type="domain" description="PLD phosphodiesterase" evidence="14">
    <location>
        <begin position="214"/>
        <end position="241"/>
    </location>
</feature>
<evidence type="ECO:0000256" key="4">
    <source>
        <dbReference type="ARBA" id="ARBA00022679"/>
    </source>
</evidence>
<dbReference type="InterPro" id="IPR027379">
    <property type="entry name" value="CLS_N"/>
</dbReference>
<evidence type="ECO:0000256" key="12">
    <source>
        <dbReference type="HAMAP-Rule" id="MF_01916"/>
    </source>
</evidence>
<evidence type="ECO:0000256" key="5">
    <source>
        <dbReference type="ARBA" id="ARBA00022692"/>
    </source>
</evidence>
<dbReference type="PANTHER" id="PTHR21248">
    <property type="entry name" value="CARDIOLIPIN SYNTHASE"/>
    <property type="match status" value="1"/>
</dbReference>
<keyword evidence="2 12" id="KW-1003">Cell membrane</keyword>
<evidence type="ECO:0000313" key="16">
    <source>
        <dbReference type="Proteomes" id="UP000033682"/>
    </source>
</evidence>
<dbReference type="EC" id="2.7.8.-" evidence="12 13"/>
<protein>
    <recommendedName>
        <fullName evidence="12 13">Cardiolipin synthase</fullName>
        <shortName evidence="12">CL synthase</shortName>
        <ecNumber evidence="12 13">2.7.8.-</ecNumber>
    </recommendedName>
</protein>
<dbReference type="PANTHER" id="PTHR21248:SF22">
    <property type="entry name" value="PHOSPHOLIPASE D"/>
    <property type="match status" value="1"/>
</dbReference>
<evidence type="ECO:0000256" key="1">
    <source>
        <dbReference type="ARBA" id="ARBA00004651"/>
    </source>
</evidence>
<dbReference type="InterPro" id="IPR030874">
    <property type="entry name" value="Cardiolipin_synth_Firmi"/>
</dbReference>
<dbReference type="GO" id="GO:0032049">
    <property type="term" value="P:cardiolipin biosynthetic process"/>
    <property type="evidence" value="ECO:0007669"/>
    <property type="project" value="UniProtKB-UniRule"/>
</dbReference>
<name>A0A0F4LU48_9LACO</name>
<dbReference type="PROSITE" id="PS50035">
    <property type="entry name" value="PLD"/>
    <property type="match status" value="2"/>
</dbReference>
<dbReference type="InterPro" id="IPR025202">
    <property type="entry name" value="PLD-like_dom"/>
</dbReference>
<dbReference type="Pfam" id="PF13396">
    <property type="entry name" value="PLDc_N"/>
    <property type="match status" value="1"/>
</dbReference>
<dbReference type="AlphaFoldDB" id="A0A0F4LU48"/>
<dbReference type="InterPro" id="IPR001736">
    <property type="entry name" value="PLipase_D/transphosphatidylase"/>
</dbReference>
<dbReference type="NCBIfam" id="TIGR04265">
    <property type="entry name" value="bac_cardiolipin"/>
    <property type="match status" value="1"/>
</dbReference>
<dbReference type="STRING" id="303541.JF72_01210"/>
<proteinExistence type="inferred from homology"/>
<keyword evidence="10 12" id="KW-0594">Phospholipid biosynthesis</keyword>
<dbReference type="CDD" id="cd09110">
    <property type="entry name" value="PLDc_CLS_1"/>
    <property type="match status" value="1"/>
</dbReference>
<feature type="active site" evidence="12">
    <location>
        <position position="403"/>
    </location>
</feature>
<dbReference type="HOGENOM" id="CLU_038053_1_1_9"/>
<evidence type="ECO:0000256" key="11">
    <source>
        <dbReference type="ARBA" id="ARBA00023264"/>
    </source>
</evidence>
<comment type="caution">
    <text evidence="15">The sequence shown here is derived from an EMBL/GenBank/DDBJ whole genome shotgun (WGS) entry which is preliminary data.</text>
</comment>
<feature type="active site" evidence="12">
    <location>
        <position position="226"/>
    </location>
</feature>
<feature type="domain" description="PLD phosphodiesterase" evidence="14">
    <location>
        <begin position="398"/>
        <end position="425"/>
    </location>
</feature>
<keyword evidence="11 12" id="KW-1208">Phospholipid metabolism</keyword>
<reference evidence="15 16" key="1">
    <citation type="submission" date="2015-01" db="EMBL/GenBank/DDBJ databases">
        <title>Comparative genomics of the lactic acid bacteria isolated from the honey bee gut.</title>
        <authorList>
            <person name="Ellegaard K.M."/>
            <person name="Tamarit D."/>
            <person name="Javelind E."/>
            <person name="Olofsson T."/>
            <person name="Andersson S.G."/>
            <person name="Vasquez A."/>
        </authorList>
    </citation>
    <scope>NUCLEOTIDE SEQUENCE [LARGE SCALE GENOMIC DNA]</scope>
    <source>
        <strain evidence="15 16">Hma11</strain>
    </source>
</reference>
<dbReference type="GO" id="GO:0005886">
    <property type="term" value="C:plasma membrane"/>
    <property type="evidence" value="ECO:0007669"/>
    <property type="project" value="UniProtKB-SubCell"/>
</dbReference>
<organism evidence="15 16">
    <name type="scientific">Lactobacillus apis</name>
    <dbReference type="NCBI Taxonomy" id="303541"/>
    <lineage>
        <taxon>Bacteria</taxon>
        <taxon>Bacillati</taxon>
        <taxon>Bacillota</taxon>
        <taxon>Bacilli</taxon>
        <taxon>Lactobacillales</taxon>
        <taxon>Lactobacillaceae</taxon>
        <taxon>Lactobacillus</taxon>
    </lineage>
</organism>
<evidence type="ECO:0000259" key="14">
    <source>
        <dbReference type="PROSITE" id="PS50035"/>
    </source>
</evidence>
<feature type="active site" evidence="12">
    <location>
        <position position="405"/>
    </location>
</feature>
<keyword evidence="4 12" id="KW-0808">Transferase</keyword>
<comment type="subcellular location">
    <subcellularLocation>
        <location evidence="1 12">Cell membrane</location>
        <topology evidence="1 12">Multi-pass membrane protein</topology>
    </subcellularLocation>
</comment>
<keyword evidence="3 12" id="KW-0444">Lipid biosynthesis</keyword>
<evidence type="ECO:0000256" key="3">
    <source>
        <dbReference type="ARBA" id="ARBA00022516"/>
    </source>
</evidence>
<keyword evidence="5 12" id="KW-0812">Transmembrane</keyword>
<feature type="active site" evidence="12">
    <location>
        <position position="219"/>
    </location>
</feature>
<evidence type="ECO:0000256" key="9">
    <source>
        <dbReference type="ARBA" id="ARBA00023136"/>
    </source>
</evidence>
<dbReference type="SMART" id="SM00155">
    <property type="entry name" value="PLDc"/>
    <property type="match status" value="2"/>
</dbReference>
<sequence>MTLLRDIFYIIIITNTILAFYIVFHRRRSVSTTWAWLIILLVFPVIGITLYGFFGRGISQENIFAINKQHHIGLRNVQKSITKAPKKISASDTSNKAKMVVHFFDRNSESPLSKNNHVKLYTDGEQMFHDMISDIENAQQTINVEFYTFYNDDIGNKMLNLLIKKAKEGIKVKLLYDAWGSLGATKAWFDQLNKAGGEVLPFVTSRNMITRYRINYHLHRKIVIVDGKTSWTGGFNVGDQYLGRKKKFGYWRDSQVRIVGSASLLLQERFVMDWNASIQDEAQLITFNTLLFPDLDENEIHPGDVATQIISDGPDRDNANMRNGIIKLMFQAKKRLWLQTPYLIPDDAMFATLQTIAMSGVDLRIMIPCKPDHPFIYRATQWYANELSRYGVKIYIYDKGFIHAKTIVVDDDFSTVGSMNQDYRSYDLNFEDVAVFYDKNFTEEVAKSFEQDMQDSTLLTPEMIEQQGRWLRTLQSFSRMLSPIL</sequence>
<comment type="catalytic activity">
    <reaction evidence="12">
        <text>2 a 1,2-diacyl-sn-glycero-3-phospho-(1'-sn-glycerol) = a cardiolipin + glycerol</text>
        <dbReference type="Rhea" id="RHEA:31451"/>
        <dbReference type="ChEBI" id="CHEBI:17754"/>
        <dbReference type="ChEBI" id="CHEBI:62237"/>
        <dbReference type="ChEBI" id="CHEBI:64716"/>
    </reaction>
</comment>
<evidence type="ECO:0000313" key="15">
    <source>
        <dbReference type="EMBL" id="KJY62140.1"/>
    </source>
</evidence>
<dbReference type="Gene3D" id="3.30.870.10">
    <property type="entry name" value="Endonuclease Chain A"/>
    <property type="match status" value="2"/>
</dbReference>
<dbReference type="RefSeq" id="WP_046305884.1">
    <property type="nucleotide sequence ID" value="NZ_CAMLAY010000001.1"/>
</dbReference>
<evidence type="ECO:0000256" key="2">
    <source>
        <dbReference type="ARBA" id="ARBA00022475"/>
    </source>
</evidence>
<keyword evidence="16" id="KW-1185">Reference proteome</keyword>
<dbReference type="SUPFAM" id="SSF56024">
    <property type="entry name" value="Phospholipase D/nuclease"/>
    <property type="match status" value="2"/>
</dbReference>
<dbReference type="HAMAP" id="MF_01916">
    <property type="entry name" value="Cardiolipin_synth_Cls"/>
    <property type="match status" value="1"/>
</dbReference>
<dbReference type="Pfam" id="PF13091">
    <property type="entry name" value="PLDc_2"/>
    <property type="match status" value="2"/>
</dbReference>
<dbReference type="PATRIC" id="fig|303541.3.peg.264"/>
<comment type="similarity">
    <text evidence="12">Belongs to the phospholipase D family. Cardiolipin synthase subfamily.</text>
</comment>
<feature type="active site" evidence="12">
    <location>
        <position position="221"/>
    </location>
</feature>
<dbReference type="CDD" id="cd09112">
    <property type="entry name" value="PLDc_CLS_2"/>
    <property type="match status" value="1"/>
</dbReference>
<keyword evidence="8 12" id="KW-0443">Lipid metabolism</keyword>
<dbReference type="Proteomes" id="UP000033682">
    <property type="component" value="Unassembled WGS sequence"/>
</dbReference>
<dbReference type="GO" id="GO:0008808">
    <property type="term" value="F:cardiolipin synthase activity"/>
    <property type="evidence" value="ECO:0007669"/>
    <property type="project" value="UniProtKB-UniRule"/>
</dbReference>
<dbReference type="EMBL" id="JXLG01000003">
    <property type="protein sequence ID" value="KJY62140.1"/>
    <property type="molecule type" value="Genomic_DNA"/>
</dbReference>
<evidence type="ECO:0000256" key="10">
    <source>
        <dbReference type="ARBA" id="ARBA00023209"/>
    </source>
</evidence>
<evidence type="ECO:0000256" key="13">
    <source>
        <dbReference type="NCBIfam" id="TIGR04265"/>
    </source>
</evidence>
<accession>A0A0F4LU48</accession>
<keyword evidence="6" id="KW-0677">Repeat</keyword>
<keyword evidence="9 12" id="KW-0472">Membrane</keyword>
<feature type="transmembrane region" description="Helical" evidence="12">
    <location>
        <begin position="6"/>
        <end position="24"/>
    </location>
</feature>
<dbReference type="InterPro" id="IPR022924">
    <property type="entry name" value="Cardiolipin_synthase"/>
</dbReference>
<keyword evidence="7 12" id="KW-1133">Transmembrane helix</keyword>
<comment type="function">
    <text evidence="12">Catalyzes the reversible phosphatidyl group transfer from one phosphatidylglycerol molecule to another to form cardiolipin (CL) (diphosphatidylglycerol) and glycerol.</text>
</comment>
<evidence type="ECO:0000256" key="8">
    <source>
        <dbReference type="ARBA" id="ARBA00023098"/>
    </source>
</evidence>
<evidence type="ECO:0000256" key="7">
    <source>
        <dbReference type="ARBA" id="ARBA00022989"/>
    </source>
</evidence>
<feature type="active site" evidence="12">
    <location>
        <position position="410"/>
    </location>
</feature>